<dbReference type="Proteomes" id="UP000215914">
    <property type="component" value="Chromosome 14"/>
</dbReference>
<accession>A0A251SGE6</accession>
<feature type="region of interest" description="Disordered" evidence="1">
    <location>
        <begin position="73"/>
        <end position="96"/>
    </location>
</feature>
<sequence length="96" mass="10839">MLILLFFFFTFIGYQLRLWRISTSNLKDRESETARERHDADGSGCQAWPPAGHFILRTPVVLLVCVGVSIRERERDNDGSGCWPATGDAACGSRHR</sequence>
<gene>
    <name evidence="2" type="ORF">HannXRQ_Chr14g0437581</name>
</gene>
<reference evidence="3" key="1">
    <citation type="journal article" date="2017" name="Nature">
        <title>The sunflower genome provides insights into oil metabolism, flowering and Asterid evolution.</title>
        <authorList>
            <person name="Badouin H."/>
            <person name="Gouzy J."/>
            <person name="Grassa C.J."/>
            <person name="Murat F."/>
            <person name="Staton S.E."/>
            <person name="Cottret L."/>
            <person name="Lelandais-Briere C."/>
            <person name="Owens G.L."/>
            <person name="Carrere S."/>
            <person name="Mayjonade B."/>
            <person name="Legrand L."/>
            <person name="Gill N."/>
            <person name="Kane N.C."/>
            <person name="Bowers J.E."/>
            <person name="Hubner S."/>
            <person name="Bellec A."/>
            <person name="Berard A."/>
            <person name="Berges H."/>
            <person name="Blanchet N."/>
            <person name="Boniface M.C."/>
            <person name="Brunel D."/>
            <person name="Catrice O."/>
            <person name="Chaidir N."/>
            <person name="Claudel C."/>
            <person name="Donnadieu C."/>
            <person name="Faraut T."/>
            <person name="Fievet G."/>
            <person name="Helmstetter N."/>
            <person name="King M."/>
            <person name="Knapp S.J."/>
            <person name="Lai Z."/>
            <person name="Le Paslier M.C."/>
            <person name="Lippi Y."/>
            <person name="Lorenzon L."/>
            <person name="Mandel J.R."/>
            <person name="Marage G."/>
            <person name="Marchand G."/>
            <person name="Marquand E."/>
            <person name="Bret-Mestries E."/>
            <person name="Morien E."/>
            <person name="Nambeesan S."/>
            <person name="Nguyen T."/>
            <person name="Pegot-Espagnet P."/>
            <person name="Pouilly N."/>
            <person name="Raftis F."/>
            <person name="Sallet E."/>
            <person name="Schiex T."/>
            <person name="Thomas J."/>
            <person name="Vandecasteele C."/>
            <person name="Vares D."/>
            <person name="Vear F."/>
            <person name="Vautrin S."/>
            <person name="Crespi M."/>
            <person name="Mangin B."/>
            <person name="Burke J.M."/>
            <person name="Salse J."/>
            <person name="Munos S."/>
            <person name="Vincourt P."/>
            <person name="Rieseberg L.H."/>
            <person name="Langlade N.B."/>
        </authorList>
    </citation>
    <scope>NUCLEOTIDE SEQUENCE [LARGE SCALE GENOMIC DNA]</scope>
    <source>
        <strain evidence="3">cv. SF193</strain>
    </source>
</reference>
<dbReference type="AlphaFoldDB" id="A0A251SGE6"/>
<protein>
    <submittedName>
        <fullName evidence="2">Uncharacterized protein</fullName>
    </submittedName>
</protein>
<evidence type="ECO:0000313" key="2">
    <source>
        <dbReference type="EMBL" id="OTF97708.1"/>
    </source>
</evidence>
<name>A0A251SGE6_HELAN</name>
<dbReference type="InParanoid" id="A0A251SGE6"/>
<evidence type="ECO:0000256" key="1">
    <source>
        <dbReference type="SAM" id="MobiDB-lite"/>
    </source>
</evidence>
<proteinExistence type="predicted"/>
<dbReference type="EMBL" id="CM007903">
    <property type="protein sequence ID" value="OTF97708.1"/>
    <property type="molecule type" value="Genomic_DNA"/>
</dbReference>
<evidence type="ECO:0000313" key="3">
    <source>
        <dbReference type="Proteomes" id="UP000215914"/>
    </source>
</evidence>
<organism evidence="2 3">
    <name type="scientific">Helianthus annuus</name>
    <name type="common">Common sunflower</name>
    <dbReference type="NCBI Taxonomy" id="4232"/>
    <lineage>
        <taxon>Eukaryota</taxon>
        <taxon>Viridiplantae</taxon>
        <taxon>Streptophyta</taxon>
        <taxon>Embryophyta</taxon>
        <taxon>Tracheophyta</taxon>
        <taxon>Spermatophyta</taxon>
        <taxon>Magnoliopsida</taxon>
        <taxon>eudicotyledons</taxon>
        <taxon>Gunneridae</taxon>
        <taxon>Pentapetalae</taxon>
        <taxon>asterids</taxon>
        <taxon>campanulids</taxon>
        <taxon>Asterales</taxon>
        <taxon>Asteraceae</taxon>
        <taxon>Asteroideae</taxon>
        <taxon>Heliantheae alliance</taxon>
        <taxon>Heliantheae</taxon>
        <taxon>Helianthus</taxon>
    </lineage>
</organism>
<keyword evidence="3" id="KW-1185">Reference proteome</keyword>